<dbReference type="SMART" id="SM00060">
    <property type="entry name" value="FN3"/>
    <property type="match status" value="15"/>
</dbReference>
<feature type="domain" description="Fibronectin type-III" evidence="24">
    <location>
        <begin position="2450"/>
        <end position="2545"/>
    </location>
</feature>
<feature type="domain" description="Protein kinase" evidence="22">
    <location>
        <begin position="2891"/>
        <end position="3146"/>
    </location>
</feature>
<keyword evidence="17" id="KW-0393">Immunoglobulin domain</keyword>
<dbReference type="FunFam" id="2.60.40.10:FF:000127">
    <property type="entry name" value="titin isoform X1"/>
    <property type="match status" value="4"/>
</dbReference>
<feature type="domain" description="Fibronectin type-III" evidence="24">
    <location>
        <begin position="2742"/>
        <end position="2835"/>
    </location>
</feature>
<dbReference type="FunFam" id="2.60.40.10:FF:000160">
    <property type="entry name" value="Titin a"/>
    <property type="match status" value="1"/>
</dbReference>
<evidence type="ECO:0000256" key="1">
    <source>
        <dbReference type="ARBA" id="ARBA00001946"/>
    </source>
</evidence>
<dbReference type="GO" id="GO:0005524">
    <property type="term" value="F:ATP binding"/>
    <property type="evidence" value="ECO:0007669"/>
    <property type="project" value="UniProtKB-UniRule"/>
</dbReference>
<evidence type="ECO:0000259" key="23">
    <source>
        <dbReference type="PROSITE" id="PS50835"/>
    </source>
</evidence>
<feature type="compositionally biased region" description="Low complexity" evidence="21">
    <location>
        <begin position="3752"/>
        <end position="3790"/>
    </location>
</feature>
<comment type="subcellular location">
    <subcellularLocation>
        <location evidence="2">Cytoplasm</location>
    </subcellularLocation>
</comment>
<feature type="domain" description="Fibronectin type-III" evidence="24">
    <location>
        <begin position="1353"/>
        <end position="1449"/>
    </location>
</feature>
<dbReference type="PROSITE" id="PS50853">
    <property type="entry name" value="FN3"/>
    <property type="match status" value="15"/>
</dbReference>
<feature type="domain" description="Ig-like" evidence="23">
    <location>
        <begin position="3406"/>
        <end position="3483"/>
    </location>
</feature>
<dbReference type="Gene3D" id="2.60.40.10">
    <property type="entry name" value="Immunoglobulins"/>
    <property type="match status" value="33"/>
</dbReference>
<feature type="domain" description="Fibronectin type-III" evidence="24">
    <location>
        <begin position="2344"/>
        <end position="2444"/>
    </location>
</feature>
<dbReference type="InterPro" id="IPR050964">
    <property type="entry name" value="Striated_Muscle_Regulatory"/>
</dbReference>
<dbReference type="EC" id="2.7.11.1" evidence="4"/>
<feature type="compositionally biased region" description="Basic and acidic residues" evidence="21">
    <location>
        <begin position="3878"/>
        <end position="3908"/>
    </location>
</feature>
<comment type="catalytic activity">
    <reaction evidence="18">
        <text>L-threonyl-[protein] + ATP = O-phospho-L-threonyl-[protein] + ADP + H(+)</text>
        <dbReference type="Rhea" id="RHEA:46608"/>
        <dbReference type="Rhea" id="RHEA-COMP:11060"/>
        <dbReference type="Rhea" id="RHEA-COMP:11605"/>
        <dbReference type="ChEBI" id="CHEBI:15378"/>
        <dbReference type="ChEBI" id="CHEBI:30013"/>
        <dbReference type="ChEBI" id="CHEBI:30616"/>
        <dbReference type="ChEBI" id="CHEBI:61977"/>
        <dbReference type="ChEBI" id="CHEBI:456216"/>
        <dbReference type="EC" id="2.7.11.1"/>
    </reaction>
</comment>
<evidence type="ECO:0000256" key="16">
    <source>
        <dbReference type="ARBA" id="ARBA00022860"/>
    </source>
</evidence>
<feature type="domain" description="Ig-like" evidence="23">
    <location>
        <begin position="1049"/>
        <end position="1142"/>
    </location>
</feature>
<dbReference type="PRINTS" id="PR00014">
    <property type="entry name" value="FNTYPEIII"/>
</dbReference>
<dbReference type="PANTHER" id="PTHR13817:SF151">
    <property type="entry name" value="TITIN"/>
    <property type="match status" value="1"/>
</dbReference>
<feature type="domain" description="Ig-like" evidence="23">
    <location>
        <begin position="1750"/>
        <end position="1847"/>
    </location>
</feature>
<dbReference type="SUPFAM" id="SSF56112">
    <property type="entry name" value="Protein kinase-like (PK-like)"/>
    <property type="match status" value="1"/>
</dbReference>
<feature type="domain" description="Fibronectin type-III" evidence="24">
    <location>
        <begin position="1555"/>
        <end position="1649"/>
    </location>
</feature>
<dbReference type="Pfam" id="PF07679">
    <property type="entry name" value="I-set"/>
    <property type="match status" value="17"/>
</dbReference>
<dbReference type="InterPro" id="IPR036179">
    <property type="entry name" value="Ig-like_dom_sf"/>
</dbReference>
<dbReference type="InterPro" id="IPR007110">
    <property type="entry name" value="Ig-like_dom"/>
</dbReference>
<dbReference type="SMART" id="SM00220">
    <property type="entry name" value="S_TKc"/>
    <property type="match status" value="1"/>
</dbReference>
<dbReference type="OrthoDB" id="504170at2759"/>
<feature type="non-terminal residue" evidence="25">
    <location>
        <position position="1"/>
    </location>
</feature>
<feature type="domain" description="Ig-like" evidence="23">
    <location>
        <begin position="1453"/>
        <end position="1547"/>
    </location>
</feature>
<keyword evidence="8" id="KW-0808">Transferase</keyword>
<dbReference type="GO" id="GO:0045214">
    <property type="term" value="P:sarcomere organization"/>
    <property type="evidence" value="ECO:0007669"/>
    <property type="project" value="TreeGrafter"/>
</dbReference>
<keyword evidence="6" id="KW-0723">Serine/threonine-protein kinase</keyword>
<dbReference type="InterPro" id="IPR003599">
    <property type="entry name" value="Ig_sub"/>
</dbReference>
<dbReference type="Pfam" id="PF00041">
    <property type="entry name" value="fn3"/>
    <property type="match status" value="14"/>
</dbReference>
<dbReference type="SMART" id="SM00408">
    <property type="entry name" value="IGc2"/>
    <property type="match status" value="13"/>
</dbReference>
<organism evidence="25 27">
    <name type="scientific">Didymodactylos carnosus</name>
    <dbReference type="NCBI Taxonomy" id="1234261"/>
    <lineage>
        <taxon>Eukaryota</taxon>
        <taxon>Metazoa</taxon>
        <taxon>Spiralia</taxon>
        <taxon>Gnathifera</taxon>
        <taxon>Rotifera</taxon>
        <taxon>Eurotatoria</taxon>
        <taxon>Bdelloidea</taxon>
        <taxon>Philodinida</taxon>
        <taxon>Philodinidae</taxon>
        <taxon>Didymodactylos</taxon>
    </lineage>
</organism>
<dbReference type="CDD" id="cd00063">
    <property type="entry name" value="FN3"/>
    <property type="match status" value="15"/>
</dbReference>
<dbReference type="PROSITE" id="PS50011">
    <property type="entry name" value="PROTEIN_KINASE_DOM"/>
    <property type="match status" value="1"/>
</dbReference>
<proteinExistence type="inferred from homology"/>
<feature type="domain" description="Ig-like" evidence="23">
    <location>
        <begin position="4005"/>
        <end position="4094"/>
    </location>
</feature>
<feature type="region of interest" description="Disordered" evidence="21">
    <location>
        <begin position="1"/>
        <end position="57"/>
    </location>
</feature>
<dbReference type="PROSITE" id="PS00108">
    <property type="entry name" value="PROTEIN_KINASE_ST"/>
    <property type="match status" value="1"/>
</dbReference>
<feature type="region of interest" description="Disordered" evidence="21">
    <location>
        <begin position="3667"/>
        <end position="3691"/>
    </location>
</feature>
<gene>
    <name evidence="25" type="ORF">GPM918_LOCUS5754</name>
    <name evidence="26" type="ORF">SRO942_LOCUS5752</name>
</gene>
<feature type="domain" description="Ig-like" evidence="23">
    <location>
        <begin position="291"/>
        <end position="380"/>
    </location>
</feature>
<feature type="compositionally biased region" description="Low complexity" evidence="21">
    <location>
        <begin position="3519"/>
        <end position="3528"/>
    </location>
</feature>
<keyword evidence="5" id="KW-0963">Cytoplasm</keyword>
<dbReference type="EMBL" id="CAJOBC010000849">
    <property type="protein sequence ID" value="CAF3632267.1"/>
    <property type="molecule type" value="Genomic_DNA"/>
</dbReference>
<dbReference type="Gene3D" id="1.10.510.10">
    <property type="entry name" value="Transferase(Phosphotransferase) domain 1"/>
    <property type="match status" value="1"/>
</dbReference>
<feature type="domain" description="Fibronectin type-III" evidence="24">
    <location>
        <begin position="2051"/>
        <end position="2149"/>
    </location>
</feature>
<keyword evidence="27" id="KW-1185">Reference proteome</keyword>
<feature type="compositionally biased region" description="Basic and acidic residues" evidence="21">
    <location>
        <begin position="3794"/>
        <end position="3809"/>
    </location>
</feature>
<dbReference type="FunFam" id="2.60.40.10:FF:000056">
    <property type="entry name" value="twitchin isoform X4"/>
    <property type="match status" value="1"/>
</dbReference>
<evidence type="ECO:0000256" key="13">
    <source>
        <dbReference type="ARBA" id="ARBA00022837"/>
    </source>
</evidence>
<dbReference type="GO" id="GO:0045989">
    <property type="term" value="P:positive regulation of striated muscle contraction"/>
    <property type="evidence" value="ECO:0007669"/>
    <property type="project" value="UniProtKB-ARBA"/>
</dbReference>
<keyword evidence="14 20" id="KW-0067">ATP-binding</keyword>
<dbReference type="InterPro" id="IPR013098">
    <property type="entry name" value="Ig_I-set"/>
</dbReference>
<feature type="domain" description="Fibronectin type-III" evidence="24">
    <location>
        <begin position="1953"/>
        <end position="2048"/>
    </location>
</feature>
<sequence length="4100" mass="456256">EEGPRRAKPSDRAKRLSQTKLGAISELSADTPEIRTNQPEETGTEEYTSSRRSSIMDDRRTSLRHVDQENLLKVRRDSKTRRPSLADVIPDWPKLNKTIKAMKEKEIFIEGLQDIKCKEEDGDVTFQCVFSKSSGKLRWMKNKVEIFHGLKYHFDSSGTRHKLQIYKLHPDDSGKYFCRVNDTETSAWLEVIPARPLYDFYKELPAKMEVFRTKPSALECHVNDASAPVKWFKGRKPINSETDKRFRIYQDMTRCIFRINKTTKADEGEYTCQIDDERGVKTVGYLYVEEPQWRFETKLPPTMEADENDQVILECTVQDEDAECDWFYNGDKIIPDLNTDKYEVISHGQVRKLIVKKLKLEDKGKYECKTGVMATLTELTIRPALRIEKKLKDVDGLEEDELVLEVELNKSDQRPRWTKDGKALYPDQKTVIINDGNKYRLTLKDLSLKDGGEIQFSCGDLKDSCQITIKECDKPPKIDVSRFSKSVTVKAGRPLDLEIPYEAFPQPTGNWTKDGISIDNDVCKTTMDGKRAKLAIEKTKRGDKGKYEFTLRNSKGEIKVPINVNVIDKPGKPEGPLKVSDVTKETCVVSWKPPLDDGGSAVEKYIVEKQDVSRGGWTPAGEVYGEATSLKLMKLTPGRDYAFRVRAVNKEGESESLETTATTVAKNPYDEPSAPGEPEVTDWDKDHVDLQWSAPERDGGAEIEKYIIEKREKGRDQWQKFRVIASNKAGLGEPSKPTKLVVAKSRFLAPKISRLALKSVTVKQGQTVTLEAPFVAEPLPTMTWLRQSTEIQPNDRIQATLTEKLAKLIINKSVRADTGKYMIRLVNGSGSEQAECEVIVLGPPSIPRGPLEVKEVTKNSVTLAWKAPEDTGGKEVTNYVVEKRDKKSGDWIRVNDAVIGTQVTIPKLKEGHEYEFRVMAENSNGLSEPLVTEKAVHVKNPFTEPGQPGSPECVSRDRDHIEIKWSPPRNDGGSPIKGYIVERRDKTANRKDWSKITKGDLNKTPNFVDENVTAGKEYEYRVTAVNEAGPGEPSTGTGGIFAKPENEKPSFDLSALFGPLGKKEIRVKAGEPLTIDLPISGSPAPTITWIKDGEDVQPTRDTQLESNDIHAKLYKPSSKGTDAGKYKVKLKNASGEDECDIDVIVMGKPGVPGGPLTATETTKNSVSLQWKPPKENGGSDVTGYIIEKCLENSDNWEKVSGAFSQPKGTIKGLDTNKTYKFRVKAENIFGVGEPLETISAITVKPPYDTPDAPDVPEIIDYNSSYIKLKWKKPSKDGGNPIQGYNVEMREKNTGNWKLCNNFPTTATEYIASGLREGQTYEFRVAAVNEAGPGTPSKPTQAQKAEVPIFPADAPDQPKVEKVTKDSVTLSWKKPLNNGGSRITGYVIEKRSPDSHDWEQVGTELSARDHSYTIPNLTEGDELMFRVRAVNAVGPGEPSRSTDGIKIGDQLEKPAFLDDVKDITVPAGKDFKVQIRCRISENSAGIPQTTTEWTVDDKNLAGDDRVVIQTLDNVVTLLNHKAQRSDTGSYKLVLKNREGTSQVKFRVTVLDHPGKPEGPLEATNVTGEGCTLNWKAPTDDGGNDVKHYVIEKREAGTEQWTKVGPPSSGTTCDVKGLEDGKRYEFRVAAENENGLGEPLEIGSPVKAKWAFNSPEAPGTPKCASHTSDSVTLQWARPSYDGGSPIKGYLIEKKEKGTDRWIPVNREPVAGQEHTVPGLTNGKEYEFRVAAVNKAGPSEYAQTESAITARPPDVAPKAVGFGFGPKEITVRAGENLRISVPFVGSPIPQTNWTKGGNDLHSDGNTQITVKDGVAELLIPKVKGSDSGTYSCLLKNPLGQDIVQMKVIVVDKPDKCEGPLEISDIRPDSCILQWKPPKSDGNSPISNYIIEKFDTKKGDWQKVSSFCRVPFYEVVGLNEGTEYKFRVTAENAIGQSEPLESEKSIVAKKPFSAPQGPCNLEVRNQTENAITLKWDRPKNDGGSKVTQYQVEIRKPDSDIWVPVTDFPVKGTELTVDNLQPNKLYEFRVKAKNAAGWSQPTILDQSVTLKPNYVPPSPPNVPEVKKVGKNYVDLAWSAPINDGGSRITGYVVEKKSPESDQWIRAVPYLVVDNNVTVADLIENSEVEFRVKAVNKAGEGEPSVATNRVKISEFPNGRKPTFSKKIVDVNAALNSEASFTVEYDANPAPEVKWFRNGMELSASGRYRISTEPNNSTSTLTFLGVWDADNNSTITCELVNPLGKESCEALFHVKTPPKLDREPGDQKVKLGDTLKVKIPINGKGPYTFKVKKDDQTIPDSDKRVRVQEFDDYIVMTIPDVDRDDTGKYVINVANDSGSINVPMKVKVTAPPTSPQGPLEISNISKDHCTLSWKPPTDDGGSKIQGYTIERRDVSKGTDQWIPVTQTCKDLSFTVPNLLENHEYEFRVMATNENGTSEPLCSSSSIVAKLSFKPPSAPGQPNVAEMTSSNVTLTWEKPTSDGGGPITGYWVEKKEQGTDKWAPVNLSPTQNTKLTVPNLAEDHTYEFRVIAENEAGKGNPSETSKPCKVKDPNAAISPEFLKKLKNVEANEGKTVCLEVEVTGTPKPEIEWYKGTKELFDSTKYSISRDGDKYVMVINNVTPDDIDEYTVKAKNKGGSRMCRCNVTVRSPPRLRLPPKYHDVLTYDKGENIQIKIPYTGSPLPNVTLLHGDEDVTKANNVSIDVGERAITLTIRNADKNTSGPYRIKLHNNLGEDEATLRLHVSDVPTAPQNVQVDSVSDGSAVISWRAPDDDGGTFITNYIIEKLDSETGKWSKCGTSRFTHFTAESLQSNKPHQFRIIAENIHGTGEPSEPTKPVQTSDVDANRKSRGHKDEDLSKRKNKDLPKLDNYDRCFWDIRDKGREPQPATLKLGSVHDYYDILEEIGRGAFGVVHRAIERATGKTFAAKFIPTLAPADKTTVRREIEVMSDLNHKKLLHLHDAFEEEFEMIMITEFVAGDELFDRIADPNYKMTENEAKKYMRQLCQGLEHMHENNIVHLDLKPENIMCETKTSTNIKICDFGLATKLAPNEVVKVSVATVEFAAPEIVDHDAVGFYTDMWAAGVLSYVILSGLSPFSGANDNETIENIRKCDIQFPNEAFSDISDNGKDFIKKLLLKNRNDRMTVHAALDHPWLREDKSELDTRIASSRFDNVRQRVRGRYADMPDPACGIGRMAGWSSLRKNKPQEYKIYNSSWDRREAAPRFILRPRNAHVLEGQNAEFDCRIIAASPPVVTWYRDNVELRQSTKHLKKYNRNNYKLEIKRCIKEDKGEYVVKATNSYSDREYAVFLTVESRASLSLLILDLSIATTMSYYHDSSWSGFSRALYGGSPKHHHFESPFAYRCLYKHRLLSRSQSVGPRSLPEAPRIESREVSHHRRVPQDAELDTWREPDSKPVFTFLLRPRLIQEGINCKLICCVSGKPTPKVQWFKDRTQLSEGDSHYITASVSGVCTLEISSCEVADSGTFRCHATNPLGFDETSCMIHIEEARRTRRAPSTMAGESDHTSSRARSPSPVRSSGKDSNWREKLGAGDKPAEAEKPKKREQRKEAPKFIDQLSSVTVFEGSTAKLRCEVKGKPTPNIEWLKNGEPISKDSRINESYDDDVATLTIKKVKMDDDGEYICRASNEEGSDNSSAQLTIKAHVASADDELYAEYNKEDEVSVEAAAPSEPSASPEQEDVFARMDMKYLKNFFSQTTEAAPAAETAPPESETTPSTEPVQPSTDAAASETEAKKEEKLPSEAVAEIPADAAASTEPALVAAPVAEPEAAAKPASTPAGKTALKKGVEEKKPAAVPEKKPVGAAAKKAVEPAKKPEPEKKDTKKVDDKKKVDEKKVEPEKKDTKKVEEKPKADDKKTKKVEETSAPPPAEEKKPEEDKKPKDKKEEEEKPLEKKEEKVKFTKHIHSQNLMEGDRLILDCTCTGDELELVWLRNNKEIPENPDFKRERDGDNFRLNVSEVFSEDSGVFSALLKNATSTRLSSCSVIIQAKDEEPLDPTFVEFPQNLTIDESGKAKFTCKLSGSAPMTAEWNFQGKALARDSSRFVFVDGEPEFSMEIPVVLATDEGQYHVTLSNDKGEITAAFSLHVLVDQS</sequence>
<feature type="domain" description="Ig-like" evidence="23">
    <location>
        <begin position="3214"/>
        <end position="3302"/>
    </location>
</feature>
<feature type="compositionally biased region" description="Low complexity" evidence="21">
    <location>
        <begin position="3673"/>
        <end position="3685"/>
    </location>
</feature>
<feature type="compositionally biased region" description="Basic and acidic residues" evidence="21">
    <location>
        <begin position="1"/>
        <end position="14"/>
    </location>
</feature>
<evidence type="ECO:0000256" key="15">
    <source>
        <dbReference type="ARBA" id="ARBA00022842"/>
    </source>
</evidence>
<keyword evidence="10" id="KW-0677">Repeat</keyword>
<evidence type="ECO:0000313" key="25">
    <source>
        <dbReference type="EMBL" id="CAF0844793.1"/>
    </source>
</evidence>
<keyword evidence="15" id="KW-0460">Magnesium</keyword>
<dbReference type="InterPro" id="IPR003598">
    <property type="entry name" value="Ig_sub2"/>
</dbReference>
<dbReference type="FunFam" id="2.60.40.10:FF:000425">
    <property type="entry name" value="Myosin light chain kinase"/>
    <property type="match status" value="2"/>
</dbReference>
<evidence type="ECO:0000256" key="21">
    <source>
        <dbReference type="SAM" id="MobiDB-lite"/>
    </source>
</evidence>
<dbReference type="InterPro" id="IPR000719">
    <property type="entry name" value="Prot_kinase_dom"/>
</dbReference>
<evidence type="ECO:0000256" key="19">
    <source>
        <dbReference type="ARBA" id="ARBA00048679"/>
    </source>
</evidence>
<evidence type="ECO:0000313" key="26">
    <source>
        <dbReference type="EMBL" id="CAF3632267.1"/>
    </source>
</evidence>
<feature type="domain" description="Fibronectin type-III" evidence="24">
    <location>
        <begin position="947"/>
        <end position="1045"/>
    </location>
</feature>
<dbReference type="Proteomes" id="UP000663829">
    <property type="component" value="Unassembled WGS sequence"/>
</dbReference>
<keyword evidence="16" id="KW-0112">Calmodulin-binding</keyword>
<dbReference type="FunFam" id="2.60.40.10:FF:000107">
    <property type="entry name" value="Myosin, light chain kinase a"/>
    <property type="match status" value="3"/>
</dbReference>
<dbReference type="InterPro" id="IPR017441">
    <property type="entry name" value="Protein_kinase_ATP_BS"/>
</dbReference>
<evidence type="ECO:0000259" key="24">
    <source>
        <dbReference type="PROSITE" id="PS50853"/>
    </source>
</evidence>
<dbReference type="InterPro" id="IPR013783">
    <property type="entry name" value="Ig-like_fold"/>
</dbReference>
<evidence type="ECO:0000256" key="5">
    <source>
        <dbReference type="ARBA" id="ARBA00022490"/>
    </source>
</evidence>
<dbReference type="GO" id="GO:0046872">
    <property type="term" value="F:metal ion binding"/>
    <property type="evidence" value="ECO:0007669"/>
    <property type="project" value="UniProtKB-KW"/>
</dbReference>
<name>A0A813VZ68_9BILA</name>
<dbReference type="FunFam" id="2.60.40.10:FF:000135">
    <property type="entry name" value="Titin a"/>
    <property type="match status" value="1"/>
</dbReference>
<evidence type="ECO:0000256" key="2">
    <source>
        <dbReference type="ARBA" id="ARBA00004496"/>
    </source>
</evidence>
<evidence type="ECO:0000313" key="27">
    <source>
        <dbReference type="Proteomes" id="UP000663829"/>
    </source>
</evidence>
<feature type="compositionally biased region" description="Basic and acidic residues" evidence="21">
    <location>
        <begin position="3740"/>
        <end position="3749"/>
    </location>
</feature>
<dbReference type="InterPro" id="IPR008271">
    <property type="entry name" value="Ser/Thr_kinase_AS"/>
</dbReference>
<dbReference type="GO" id="GO:0004674">
    <property type="term" value="F:protein serine/threonine kinase activity"/>
    <property type="evidence" value="ECO:0007669"/>
    <property type="project" value="UniProtKB-KW"/>
</dbReference>
<comment type="catalytic activity">
    <reaction evidence="19">
        <text>L-seryl-[protein] + ATP = O-phospho-L-seryl-[protein] + ADP + H(+)</text>
        <dbReference type="Rhea" id="RHEA:17989"/>
        <dbReference type="Rhea" id="RHEA-COMP:9863"/>
        <dbReference type="Rhea" id="RHEA-COMP:11604"/>
        <dbReference type="ChEBI" id="CHEBI:15378"/>
        <dbReference type="ChEBI" id="CHEBI:29999"/>
        <dbReference type="ChEBI" id="CHEBI:30616"/>
        <dbReference type="ChEBI" id="CHEBI:83421"/>
        <dbReference type="ChEBI" id="CHEBI:456216"/>
        <dbReference type="EC" id="2.7.11.1"/>
    </reaction>
</comment>
<feature type="region of interest" description="Disordered" evidence="21">
    <location>
        <begin position="3498"/>
        <end position="3561"/>
    </location>
</feature>
<evidence type="ECO:0000256" key="8">
    <source>
        <dbReference type="ARBA" id="ARBA00022679"/>
    </source>
</evidence>
<reference evidence="25" key="1">
    <citation type="submission" date="2021-02" db="EMBL/GenBank/DDBJ databases">
        <authorList>
            <person name="Nowell W R."/>
        </authorList>
    </citation>
    <scope>NUCLEOTIDE SEQUENCE</scope>
</reference>
<evidence type="ECO:0000256" key="9">
    <source>
        <dbReference type="ARBA" id="ARBA00022723"/>
    </source>
</evidence>
<dbReference type="GO" id="GO:0031430">
    <property type="term" value="C:M band"/>
    <property type="evidence" value="ECO:0007669"/>
    <property type="project" value="TreeGrafter"/>
</dbReference>
<feature type="domain" description="Ig-like" evidence="23">
    <location>
        <begin position="2551"/>
        <end position="2639"/>
    </location>
</feature>
<feature type="region of interest" description="Disordered" evidence="21">
    <location>
        <begin position="3705"/>
        <end position="3908"/>
    </location>
</feature>
<feature type="domain" description="Ig-like" evidence="23">
    <location>
        <begin position="93"/>
        <end position="190"/>
    </location>
</feature>
<dbReference type="CDD" id="cd00096">
    <property type="entry name" value="Ig"/>
    <property type="match status" value="3"/>
</dbReference>
<feature type="binding site" evidence="20">
    <location>
        <position position="2920"/>
    </location>
    <ligand>
        <name>ATP</name>
        <dbReference type="ChEBI" id="CHEBI:30616"/>
    </ligand>
</feature>
<dbReference type="PROSITE" id="PS50835">
    <property type="entry name" value="IG_LIKE"/>
    <property type="match status" value="15"/>
</dbReference>
<comment type="cofactor">
    <cofactor evidence="1">
        <name>Mg(2+)</name>
        <dbReference type="ChEBI" id="CHEBI:18420"/>
    </cofactor>
</comment>
<feature type="domain" description="Fibronectin type-III" evidence="24">
    <location>
        <begin position="1252"/>
        <end position="1347"/>
    </location>
</feature>
<feature type="compositionally biased region" description="Basic and acidic residues" evidence="21">
    <location>
        <begin position="3529"/>
        <end position="3561"/>
    </location>
</feature>
<dbReference type="Gene3D" id="3.30.200.20">
    <property type="entry name" value="Phosphorylase Kinase, domain 1"/>
    <property type="match status" value="1"/>
</dbReference>
<dbReference type="Pfam" id="PF00069">
    <property type="entry name" value="Pkinase"/>
    <property type="match status" value="1"/>
</dbReference>
<dbReference type="SUPFAM" id="SSF48726">
    <property type="entry name" value="Immunoglobulin"/>
    <property type="match status" value="18"/>
</dbReference>
<dbReference type="FunFam" id="2.60.40.10:FF:000003">
    <property type="entry name" value="Titin isoform E"/>
    <property type="match status" value="5"/>
</dbReference>
<evidence type="ECO:0000256" key="6">
    <source>
        <dbReference type="ARBA" id="ARBA00022527"/>
    </source>
</evidence>
<evidence type="ECO:0000256" key="17">
    <source>
        <dbReference type="ARBA" id="ARBA00023319"/>
    </source>
</evidence>
<protein>
    <recommendedName>
        <fullName evidence="4">non-specific serine/threonine protein kinase</fullName>
        <ecNumber evidence="4">2.7.11.1</ecNumber>
    </recommendedName>
</protein>
<feature type="domain" description="Fibronectin type-III" evidence="24">
    <location>
        <begin position="573"/>
        <end position="668"/>
    </location>
</feature>
<dbReference type="PANTHER" id="PTHR13817">
    <property type="entry name" value="TITIN"/>
    <property type="match status" value="1"/>
</dbReference>
<evidence type="ECO:0000256" key="14">
    <source>
        <dbReference type="ARBA" id="ARBA00022840"/>
    </source>
</evidence>
<feature type="domain" description="Ig-like" evidence="23">
    <location>
        <begin position="3561"/>
        <end position="3649"/>
    </location>
</feature>
<feature type="compositionally biased region" description="Low complexity" evidence="21">
    <location>
        <begin position="3706"/>
        <end position="3728"/>
    </location>
</feature>
<comment type="caution">
    <text evidence="25">The sequence shown here is derived from an EMBL/GenBank/DDBJ whole genome shotgun (WGS) entry which is preliminary data.</text>
</comment>
<keyword evidence="7" id="KW-0597">Phosphoprotein</keyword>
<feature type="region of interest" description="Disordered" evidence="21">
    <location>
        <begin position="2818"/>
        <end position="2856"/>
    </location>
</feature>
<feature type="compositionally biased region" description="Basic and acidic residues" evidence="21">
    <location>
        <begin position="2836"/>
        <end position="2856"/>
    </location>
</feature>
<accession>A0A813VZ68</accession>
<dbReference type="SUPFAM" id="SSF49265">
    <property type="entry name" value="Fibronectin type III"/>
    <property type="match status" value="9"/>
</dbReference>
<evidence type="ECO:0000256" key="12">
    <source>
        <dbReference type="ARBA" id="ARBA00022777"/>
    </source>
</evidence>
<evidence type="ECO:0000256" key="18">
    <source>
        <dbReference type="ARBA" id="ARBA00047899"/>
    </source>
</evidence>
<dbReference type="FunFam" id="1.10.510.10:FF:000321">
    <property type="entry name" value="Bent, isoform C"/>
    <property type="match status" value="1"/>
</dbReference>
<dbReference type="GO" id="GO:0060298">
    <property type="term" value="P:positive regulation of sarcomere organization"/>
    <property type="evidence" value="ECO:0007669"/>
    <property type="project" value="UniProtKB-ARBA"/>
</dbReference>
<evidence type="ECO:0000256" key="3">
    <source>
        <dbReference type="ARBA" id="ARBA00006692"/>
    </source>
</evidence>
<feature type="domain" description="Fibronectin type-III" evidence="24">
    <location>
        <begin position="1655"/>
        <end position="1749"/>
    </location>
</feature>
<feature type="domain" description="Ig-like" evidence="23">
    <location>
        <begin position="750"/>
        <end position="839"/>
    </location>
</feature>
<comment type="similarity">
    <text evidence="3">Belongs to the protein kinase superfamily. CAMK Ser/Thr protein kinase family.</text>
</comment>
<keyword evidence="13" id="KW-0106">Calcium</keyword>
<feature type="domain" description="Fibronectin type-III" evidence="24">
    <location>
        <begin position="674"/>
        <end position="772"/>
    </location>
</feature>
<dbReference type="EMBL" id="CAJNOQ010000850">
    <property type="protein sequence ID" value="CAF0844793.1"/>
    <property type="molecule type" value="Genomic_DNA"/>
</dbReference>
<feature type="compositionally biased region" description="Basic and acidic residues" evidence="21">
    <location>
        <begin position="3816"/>
        <end position="3871"/>
    </location>
</feature>
<dbReference type="FunFam" id="2.60.40.10:FF:000051">
    <property type="entry name" value="Uncharacterized protein, isoform J"/>
    <property type="match status" value="1"/>
</dbReference>
<feature type="domain" description="Ig-like" evidence="23">
    <location>
        <begin position="3899"/>
        <end position="3989"/>
    </location>
</feature>
<dbReference type="FunFam" id="2.60.40.10:FF:000031">
    <property type="entry name" value="Myosin-binding protein C, slow type"/>
    <property type="match status" value="3"/>
</dbReference>
<dbReference type="InterPro" id="IPR036116">
    <property type="entry name" value="FN3_sf"/>
</dbReference>
<dbReference type="InterPro" id="IPR003961">
    <property type="entry name" value="FN3_dom"/>
</dbReference>
<evidence type="ECO:0000256" key="7">
    <source>
        <dbReference type="ARBA" id="ARBA00022553"/>
    </source>
</evidence>
<feature type="domain" description="Fibronectin type-III" evidence="24">
    <location>
        <begin position="1853"/>
        <end position="1947"/>
    </location>
</feature>
<dbReference type="Proteomes" id="UP000681722">
    <property type="component" value="Unassembled WGS sequence"/>
</dbReference>
<feature type="domain" description="Ig-like" evidence="23">
    <location>
        <begin position="2155"/>
        <end position="2234"/>
    </location>
</feature>
<feature type="domain" description="Ig-like" evidence="23">
    <location>
        <begin position="476"/>
        <end position="565"/>
    </location>
</feature>
<evidence type="ECO:0000256" key="4">
    <source>
        <dbReference type="ARBA" id="ARBA00012513"/>
    </source>
</evidence>
<feature type="domain" description="Fibronectin type-III" evidence="24">
    <location>
        <begin position="843"/>
        <end position="941"/>
    </location>
</feature>
<evidence type="ECO:0000256" key="10">
    <source>
        <dbReference type="ARBA" id="ARBA00022737"/>
    </source>
</evidence>
<evidence type="ECO:0000256" key="11">
    <source>
        <dbReference type="ARBA" id="ARBA00022741"/>
    </source>
</evidence>
<dbReference type="GO" id="GO:0005516">
    <property type="term" value="F:calmodulin binding"/>
    <property type="evidence" value="ECO:0007669"/>
    <property type="project" value="UniProtKB-KW"/>
</dbReference>
<dbReference type="SMART" id="SM00409">
    <property type="entry name" value="IG"/>
    <property type="match status" value="18"/>
</dbReference>
<evidence type="ECO:0000259" key="22">
    <source>
        <dbReference type="PROSITE" id="PS50011"/>
    </source>
</evidence>
<feature type="region of interest" description="Disordered" evidence="21">
    <location>
        <begin position="3368"/>
        <end position="3387"/>
    </location>
</feature>
<keyword evidence="9" id="KW-0479">Metal-binding</keyword>
<feature type="domain" description="Ig-like" evidence="23">
    <location>
        <begin position="196"/>
        <end position="284"/>
    </location>
</feature>
<dbReference type="FunFam" id="2.60.40.10:FF:000034">
    <property type="entry name" value="Titin isoform A"/>
    <property type="match status" value="1"/>
</dbReference>
<keyword evidence="11 20" id="KW-0547">Nucleotide-binding</keyword>
<dbReference type="PROSITE" id="PS00107">
    <property type="entry name" value="PROTEIN_KINASE_ATP"/>
    <property type="match status" value="1"/>
</dbReference>
<feature type="domain" description="Fibronectin type-III" evidence="24">
    <location>
        <begin position="1152"/>
        <end position="1246"/>
    </location>
</feature>
<evidence type="ECO:0000256" key="20">
    <source>
        <dbReference type="PROSITE-ProRule" id="PRU10141"/>
    </source>
</evidence>
<keyword evidence="12" id="KW-0418">Kinase</keyword>
<dbReference type="InterPro" id="IPR011009">
    <property type="entry name" value="Kinase-like_dom_sf"/>
</dbReference>
<feature type="compositionally biased region" description="Polar residues" evidence="21">
    <location>
        <begin position="34"/>
        <end position="47"/>
    </location>
</feature>